<evidence type="ECO:0000313" key="16">
    <source>
        <dbReference type="EMBL" id="NMM45480.1"/>
    </source>
</evidence>
<gene>
    <name evidence="16" type="ORF">HH303_13380</name>
</gene>
<comment type="caution">
    <text evidence="16">The sequence shown here is derived from an EMBL/GenBank/DDBJ whole genome shotgun (WGS) entry which is preliminary data.</text>
</comment>
<dbReference type="GO" id="GO:0005886">
    <property type="term" value="C:plasma membrane"/>
    <property type="evidence" value="ECO:0007669"/>
    <property type="project" value="UniProtKB-SubCell"/>
</dbReference>
<keyword evidence="4" id="KW-0997">Cell inner membrane</keyword>
<dbReference type="Gene3D" id="3.30.450.20">
    <property type="entry name" value="PAS domain"/>
    <property type="match status" value="1"/>
</dbReference>
<keyword evidence="17" id="KW-1185">Reference proteome</keyword>
<evidence type="ECO:0000256" key="6">
    <source>
        <dbReference type="ARBA" id="ARBA00022989"/>
    </source>
</evidence>
<dbReference type="Pfam" id="PF00672">
    <property type="entry name" value="HAMP"/>
    <property type="match status" value="1"/>
</dbReference>
<accession>A0A7Y0E1G1</accession>
<feature type="transmembrane region" description="Helical" evidence="12">
    <location>
        <begin position="331"/>
        <end position="352"/>
    </location>
</feature>
<dbReference type="Gene3D" id="1.10.8.500">
    <property type="entry name" value="HAMP domain in histidine kinase"/>
    <property type="match status" value="1"/>
</dbReference>
<feature type="domain" description="HAMP" evidence="15">
    <location>
        <begin position="354"/>
        <end position="407"/>
    </location>
</feature>
<reference evidence="16 17" key="1">
    <citation type="submission" date="2020-04" db="EMBL/GenBank/DDBJ databases">
        <title>Rhodospirillaceae bacterium KN72 isolated from deep sea.</title>
        <authorList>
            <person name="Zhang D.-C."/>
        </authorList>
    </citation>
    <scope>NUCLEOTIDE SEQUENCE [LARGE SCALE GENOMIC DNA]</scope>
    <source>
        <strain evidence="16 17">KN72</strain>
    </source>
</reference>
<dbReference type="RefSeq" id="WP_169625877.1">
    <property type="nucleotide sequence ID" value="NZ_JABBNT010000004.1"/>
</dbReference>
<dbReference type="PANTHER" id="PTHR32089:SF112">
    <property type="entry name" value="LYSOZYME-LIKE PROTEIN-RELATED"/>
    <property type="match status" value="1"/>
</dbReference>
<dbReference type="Pfam" id="PF02743">
    <property type="entry name" value="dCache_1"/>
    <property type="match status" value="1"/>
</dbReference>
<evidence type="ECO:0000256" key="1">
    <source>
        <dbReference type="ARBA" id="ARBA00004429"/>
    </source>
</evidence>
<keyword evidence="2" id="KW-1003">Cell membrane</keyword>
<keyword evidence="6 12" id="KW-1133">Transmembrane helix</keyword>
<evidence type="ECO:0000259" key="15">
    <source>
        <dbReference type="PROSITE" id="PS50885"/>
    </source>
</evidence>
<dbReference type="GO" id="GO:0006935">
    <property type="term" value="P:chemotaxis"/>
    <property type="evidence" value="ECO:0007669"/>
    <property type="project" value="UniProtKB-KW"/>
</dbReference>
<dbReference type="InterPro" id="IPR000727">
    <property type="entry name" value="T_SNARE_dom"/>
</dbReference>
<proteinExistence type="inferred from homology"/>
<feature type="domain" description="T-SNARE coiled-coil homology" evidence="14">
    <location>
        <begin position="600"/>
        <end position="662"/>
    </location>
</feature>
<evidence type="ECO:0000259" key="14">
    <source>
        <dbReference type="PROSITE" id="PS50192"/>
    </source>
</evidence>
<keyword evidence="11" id="KW-0175">Coiled coil</keyword>
<evidence type="ECO:0000256" key="3">
    <source>
        <dbReference type="ARBA" id="ARBA00022500"/>
    </source>
</evidence>
<comment type="similarity">
    <text evidence="9">Belongs to the methyl-accepting chemotaxis (MCP) protein family.</text>
</comment>
<evidence type="ECO:0000256" key="2">
    <source>
        <dbReference type="ARBA" id="ARBA00022475"/>
    </source>
</evidence>
<evidence type="ECO:0000256" key="8">
    <source>
        <dbReference type="ARBA" id="ARBA00023224"/>
    </source>
</evidence>
<dbReference type="SUPFAM" id="SSF58104">
    <property type="entry name" value="Methyl-accepting chemotaxis protein (MCP) signaling domain"/>
    <property type="match status" value="1"/>
</dbReference>
<dbReference type="InterPro" id="IPR004089">
    <property type="entry name" value="MCPsignal_dom"/>
</dbReference>
<evidence type="ECO:0000259" key="13">
    <source>
        <dbReference type="PROSITE" id="PS50111"/>
    </source>
</evidence>
<evidence type="ECO:0000256" key="11">
    <source>
        <dbReference type="SAM" id="Coils"/>
    </source>
</evidence>
<feature type="coiled-coil region" evidence="11">
    <location>
        <begin position="398"/>
        <end position="494"/>
    </location>
</feature>
<protein>
    <submittedName>
        <fullName evidence="16">Methyl-accepting chemotaxis protein</fullName>
    </submittedName>
</protein>
<organism evidence="16 17">
    <name type="scientific">Pacificispira spongiicola</name>
    <dbReference type="NCBI Taxonomy" id="2729598"/>
    <lineage>
        <taxon>Bacteria</taxon>
        <taxon>Pseudomonadati</taxon>
        <taxon>Pseudomonadota</taxon>
        <taxon>Alphaproteobacteria</taxon>
        <taxon>Rhodospirillales</taxon>
        <taxon>Rhodospirillaceae</taxon>
        <taxon>Pacificispira</taxon>
    </lineage>
</organism>
<feature type="domain" description="Methyl-accepting transducer" evidence="13">
    <location>
        <begin position="448"/>
        <end position="670"/>
    </location>
</feature>
<keyword evidence="3" id="KW-0145">Chemotaxis</keyword>
<dbReference type="GO" id="GO:0007165">
    <property type="term" value="P:signal transduction"/>
    <property type="evidence" value="ECO:0007669"/>
    <property type="project" value="UniProtKB-KW"/>
</dbReference>
<evidence type="ECO:0000313" key="17">
    <source>
        <dbReference type="Proteomes" id="UP000539372"/>
    </source>
</evidence>
<keyword evidence="5 12" id="KW-0812">Transmembrane</keyword>
<dbReference type="PROSITE" id="PS50192">
    <property type="entry name" value="T_SNARE"/>
    <property type="match status" value="1"/>
</dbReference>
<dbReference type="PROSITE" id="PS50111">
    <property type="entry name" value="CHEMOTAXIS_TRANSDUC_2"/>
    <property type="match status" value="1"/>
</dbReference>
<dbReference type="InterPro" id="IPR003660">
    <property type="entry name" value="HAMP_dom"/>
</dbReference>
<evidence type="ECO:0000256" key="12">
    <source>
        <dbReference type="SAM" id="Phobius"/>
    </source>
</evidence>
<evidence type="ECO:0000256" key="9">
    <source>
        <dbReference type="ARBA" id="ARBA00029447"/>
    </source>
</evidence>
<keyword evidence="8 10" id="KW-0807">Transducer</keyword>
<dbReference type="EMBL" id="JABBNT010000004">
    <property type="protein sequence ID" value="NMM45480.1"/>
    <property type="molecule type" value="Genomic_DNA"/>
</dbReference>
<evidence type="ECO:0000256" key="4">
    <source>
        <dbReference type="ARBA" id="ARBA00022519"/>
    </source>
</evidence>
<keyword evidence="7 12" id="KW-0472">Membrane</keyword>
<sequence length="722" mass="77102">MRLSLKIPLFIVLPSVVAAVALGVSSLVTTTNALNKAVHHELAAVLDSRGSQIEGYMAGIQSDLRFLASAPETTRAFKAFSAAWGELGDDPTKKLQSLYITDNPNAIGEKDKLYDADDGSSYSVAHANFHRTFRSFLIEGGYYDIFLFDPKGNLVYTVFKELDYATNLQTGQWKDTDLGNAFRAAISSSDPTQVSYFDFRPYAPSNDAPASFVSAPIVENGKTIGVVAMQMPIDRFNDIMSHPAGLGKTGEAILVGGDKLARNDTRFTEGEILKRTIDNHGVTAALAGETGVETVGDKIEAYQPLPLLGVDYALVAILDEAEADAGLNQTFHVLIIATVIVSAVFLIVGIVLGRQISRPLVELSGGMRELAEGHLDAEVHHESRNDEIGDMAQAMTIFKQRANENAELQAQIKDKEEAARRQQEKSLRSMADTVEKEATNAVDNVARSADELKAMADNMQDAVRRMQSDSSAVSAAAEEALANAEAVAGAAEELSASISEIANQVTSATKTAEQASTEANSTRAVVNGLSEAAGKIGQVVDLISDIAGQTNLLALNATIEAARAGEAGKGFAVVANEVKSLASQTAQATNQISDQIGEIQSSTSQSVEAINRIIGIIQEMNDGSQSIAAAVEEQNAATNEIARNVQESAAGSREVTTRVVDVAREADNVGDLSNKVREISVSVSGQVEGLKTTVTKVVRNSTKEVDRRHELKPVRVDRREHS</sequence>
<dbReference type="PANTHER" id="PTHR32089">
    <property type="entry name" value="METHYL-ACCEPTING CHEMOTAXIS PROTEIN MCPB"/>
    <property type="match status" value="1"/>
</dbReference>
<dbReference type="CDD" id="cd06225">
    <property type="entry name" value="HAMP"/>
    <property type="match status" value="1"/>
</dbReference>
<dbReference type="InterPro" id="IPR033479">
    <property type="entry name" value="dCache_1"/>
</dbReference>
<dbReference type="Proteomes" id="UP000539372">
    <property type="component" value="Unassembled WGS sequence"/>
</dbReference>
<dbReference type="AlphaFoldDB" id="A0A7Y0E1G1"/>
<dbReference type="SMART" id="SM00304">
    <property type="entry name" value="HAMP"/>
    <property type="match status" value="2"/>
</dbReference>
<evidence type="ECO:0000256" key="5">
    <source>
        <dbReference type="ARBA" id="ARBA00022692"/>
    </source>
</evidence>
<comment type="subcellular location">
    <subcellularLocation>
        <location evidence="1">Cell inner membrane</location>
        <topology evidence="1">Multi-pass membrane protein</topology>
    </subcellularLocation>
</comment>
<dbReference type="Pfam" id="PF00015">
    <property type="entry name" value="MCPsignal"/>
    <property type="match status" value="1"/>
</dbReference>
<evidence type="ECO:0000256" key="10">
    <source>
        <dbReference type="PROSITE-ProRule" id="PRU00284"/>
    </source>
</evidence>
<dbReference type="PROSITE" id="PS50885">
    <property type="entry name" value="HAMP"/>
    <property type="match status" value="1"/>
</dbReference>
<evidence type="ECO:0000256" key="7">
    <source>
        <dbReference type="ARBA" id="ARBA00023136"/>
    </source>
</evidence>
<name>A0A7Y0E1G1_9PROT</name>
<dbReference type="SMART" id="SM00283">
    <property type="entry name" value="MA"/>
    <property type="match status" value="1"/>
</dbReference>
<dbReference type="Gene3D" id="1.10.287.950">
    <property type="entry name" value="Methyl-accepting chemotaxis protein"/>
    <property type="match status" value="1"/>
</dbReference>